<dbReference type="Gene3D" id="3.30.1490.20">
    <property type="entry name" value="ATP-grasp fold, A domain"/>
    <property type="match status" value="1"/>
</dbReference>
<dbReference type="GO" id="GO:0005524">
    <property type="term" value="F:ATP binding"/>
    <property type="evidence" value="ECO:0007669"/>
    <property type="project" value="UniProtKB-UniRule"/>
</dbReference>
<gene>
    <name evidence="3" type="ORF">FHX47_001219</name>
</gene>
<dbReference type="Proteomes" id="UP000547528">
    <property type="component" value="Unassembled WGS sequence"/>
</dbReference>
<evidence type="ECO:0000313" key="4">
    <source>
        <dbReference type="Proteomes" id="UP000547528"/>
    </source>
</evidence>
<keyword evidence="1" id="KW-0547">Nucleotide-binding</keyword>
<accession>A0A7W5TR30</accession>
<organism evidence="3 4">
    <name type="scientific">Garicola koreensis</name>
    <dbReference type="NCBI Taxonomy" id="1262554"/>
    <lineage>
        <taxon>Bacteria</taxon>
        <taxon>Bacillati</taxon>
        <taxon>Actinomycetota</taxon>
        <taxon>Actinomycetes</taxon>
        <taxon>Micrococcales</taxon>
        <taxon>Micrococcaceae</taxon>
        <taxon>Garicola</taxon>
    </lineage>
</organism>
<keyword evidence="1" id="KW-0067">ATP-binding</keyword>
<dbReference type="GO" id="GO:0046872">
    <property type="term" value="F:metal ion binding"/>
    <property type="evidence" value="ECO:0007669"/>
    <property type="project" value="InterPro"/>
</dbReference>
<dbReference type="RefSeq" id="WP_183358014.1">
    <property type="nucleotide sequence ID" value="NZ_BAABKR010000001.1"/>
</dbReference>
<dbReference type="SUPFAM" id="SSF56059">
    <property type="entry name" value="Glutathione synthetase ATP-binding domain-like"/>
    <property type="match status" value="1"/>
</dbReference>
<dbReference type="GO" id="GO:0005737">
    <property type="term" value="C:cytoplasm"/>
    <property type="evidence" value="ECO:0007669"/>
    <property type="project" value="TreeGrafter"/>
</dbReference>
<keyword evidence="4" id="KW-1185">Reference proteome</keyword>
<dbReference type="PANTHER" id="PTHR21621">
    <property type="entry name" value="RIBOSOMAL PROTEIN S6 MODIFICATION PROTEIN"/>
    <property type="match status" value="1"/>
</dbReference>
<dbReference type="PROSITE" id="PS50975">
    <property type="entry name" value="ATP_GRASP"/>
    <property type="match status" value="1"/>
</dbReference>
<dbReference type="Pfam" id="PF08443">
    <property type="entry name" value="RimK"/>
    <property type="match status" value="1"/>
</dbReference>
<name>A0A7W5TR30_9MICC</name>
<reference evidence="3 4" key="1">
    <citation type="submission" date="2020-08" db="EMBL/GenBank/DDBJ databases">
        <title>Sequencing the genomes of 1000 actinobacteria strains.</title>
        <authorList>
            <person name="Klenk H.-P."/>
        </authorList>
    </citation>
    <scope>NUCLEOTIDE SEQUENCE [LARGE SCALE GENOMIC DNA]</scope>
    <source>
        <strain evidence="3 4">DSM 28238</strain>
    </source>
</reference>
<feature type="domain" description="ATP-grasp" evidence="2">
    <location>
        <begin position="89"/>
        <end position="347"/>
    </location>
</feature>
<evidence type="ECO:0000259" key="2">
    <source>
        <dbReference type="PROSITE" id="PS50975"/>
    </source>
</evidence>
<comment type="caution">
    <text evidence="3">The sequence shown here is derived from an EMBL/GenBank/DDBJ whole genome shotgun (WGS) entry which is preliminary data.</text>
</comment>
<dbReference type="Gene3D" id="3.30.470.20">
    <property type="entry name" value="ATP-grasp fold, B domain"/>
    <property type="match status" value="1"/>
</dbReference>
<dbReference type="GO" id="GO:0018169">
    <property type="term" value="F:ribosomal S6-glutamic acid ligase activity"/>
    <property type="evidence" value="ECO:0007669"/>
    <property type="project" value="TreeGrafter"/>
</dbReference>
<sequence>MHVSTDLEITWPFHFQPAAVRSGFGGGKLSSYCIALEAWRRGLVVSFLPPDATQVEISDGTTTVRFDHSRSSRITPVAQRLVESKLQTSQTLRAHGVPVPESYAFNTRESQLTDVVDVAEDLGYPVVLKPVRGSMGKGVFANIHNVEQLTACYQHLVYELKKDRILLERHHLGRDIRVFVVGDRFIAAVERLPANVVGDGKSTINQLITAKNLSRKKNPFLSTGLISKDYEVTEQVARAGYTFESVPSDGQHLALREKANASAGGDVIDVTNTLPPRVKQAAVSAVKAIPGLPAAGVDILWDSKETRVKDDSFVIIELNSRAHIGVNMYPTVGTGQDLPKAIIDDHFPTSPRREAEAFADLTFDRKSFGTAISSGLVNRVVLAPPPAHGYPVRRLYTVPRALKLTQGQRSALSKQAKRLDVACTLRLSGGSPQVKLGASRLDSIRHFHAALTEELSKQPQEADEWCRPLYAGFRVI</sequence>
<evidence type="ECO:0000313" key="3">
    <source>
        <dbReference type="EMBL" id="MBB3667600.1"/>
    </source>
</evidence>
<dbReference type="InterPro" id="IPR013815">
    <property type="entry name" value="ATP_grasp_subdomain_1"/>
</dbReference>
<dbReference type="InterPro" id="IPR011761">
    <property type="entry name" value="ATP-grasp"/>
</dbReference>
<dbReference type="InterPro" id="IPR013651">
    <property type="entry name" value="ATP-grasp_RimK-type"/>
</dbReference>
<dbReference type="EMBL" id="JACIBT010000002">
    <property type="protein sequence ID" value="MBB3667600.1"/>
    <property type="molecule type" value="Genomic_DNA"/>
</dbReference>
<dbReference type="GO" id="GO:0009432">
    <property type="term" value="P:SOS response"/>
    <property type="evidence" value="ECO:0007669"/>
    <property type="project" value="TreeGrafter"/>
</dbReference>
<protein>
    <submittedName>
        <fullName evidence="3">D-alanine-D-alanine ligase-like ATP-grasp enzyme</fullName>
    </submittedName>
</protein>
<proteinExistence type="predicted"/>
<dbReference type="AlphaFoldDB" id="A0A7W5TR30"/>
<dbReference type="PANTHER" id="PTHR21621:SF0">
    <property type="entry name" value="BETA-CITRYLGLUTAMATE SYNTHASE B-RELATED"/>
    <property type="match status" value="1"/>
</dbReference>
<evidence type="ECO:0000256" key="1">
    <source>
        <dbReference type="PROSITE-ProRule" id="PRU00409"/>
    </source>
</evidence>
<keyword evidence="3" id="KW-0436">Ligase</keyword>